<reference evidence="1" key="1">
    <citation type="submission" date="2021-06" db="EMBL/GenBank/DDBJ databases">
        <authorList>
            <person name="Kallberg Y."/>
            <person name="Tangrot J."/>
            <person name="Rosling A."/>
        </authorList>
    </citation>
    <scope>NUCLEOTIDE SEQUENCE</scope>
    <source>
        <strain evidence="1">28 12/20/2015</strain>
    </source>
</reference>
<gene>
    <name evidence="1" type="ORF">SPELUC_LOCUS10889</name>
</gene>
<comment type="caution">
    <text evidence="1">The sequence shown here is derived from an EMBL/GenBank/DDBJ whole genome shotgun (WGS) entry which is preliminary data.</text>
</comment>
<evidence type="ECO:0000313" key="1">
    <source>
        <dbReference type="EMBL" id="CAG8693564.1"/>
    </source>
</evidence>
<proteinExistence type="predicted"/>
<name>A0ACA9P6K3_9GLOM</name>
<sequence length="100" mass="10991">DSMSGDYENEETTGGTNKDVKKRKMEESDAMLGDDEIGEASGRNVISGQLDLKRSSNVIDNESEDASKSKVVKKRKTKKTDAIVEDESSETSKKGKTMKK</sequence>
<feature type="non-terminal residue" evidence="1">
    <location>
        <position position="1"/>
    </location>
</feature>
<evidence type="ECO:0000313" key="2">
    <source>
        <dbReference type="Proteomes" id="UP000789366"/>
    </source>
</evidence>
<organism evidence="1 2">
    <name type="scientific">Cetraspora pellucida</name>
    <dbReference type="NCBI Taxonomy" id="1433469"/>
    <lineage>
        <taxon>Eukaryota</taxon>
        <taxon>Fungi</taxon>
        <taxon>Fungi incertae sedis</taxon>
        <taxon>Mucoromycota</taxon>
        <taxon>Glomeromycotina</taxon>
        <taxon>Glomeromycetes</taxon>
        <taxon>Diversisporales</taxon>
        <taxon>Gigasporaceae</taxon>
        <taxon>Cetraspora</taxon>
    </lineage>
</organism>
<dbReference type="EMBL" id="CAJVPW010021462">
    <property type="protein sequence ID" value="CAG8693564.1"/>
    <property type="molecule type" value="Genomic_DNA"/>
</dbReference>
<accession>A0ACA9P6K3</accession>
<keyword evidence="2" id="KW-1185">Reference proteome</keyword>
<dbReference type="Proteomes" id="UP000789366">
    <property type="component" value="Unassembled WGS sequence"/>
</dbReference>
<protein>
    <submittedName>
        <fullName evidence="1">1495_t:CDS:1</fullName>
    </submittedName>
</protein>